<evidence type="ECO:0000256" key="4">
    <source>
        <dbReference type="ARBA" id="ARBA00023136"/>
    </source>
</evidence>
<name>A0ABP7YQZ4_9SPHI</name>
<evidence type="ECO:0000313" key="8">
    <source>
        <dbReference type="Proteomes" id="UP001500101"/>
    </source>
</evidence>
<evidence type="ECO:0000256" key="2">
    <source>
        <dbReference type="ARBA" id="ARBA00022452"/>
    </source>
</evidence>
<evidence type="ECO:0000256" key="5">
    <source>
        <dbReference type="ARBA" id="ARBA00023237"/>
    </source>
</evidence>
<sequence length="425" mass="48784">MKRVIIYIFAILLLPGYSLGQSLSIEELWQQAKTSIGSQQKDVELASKRQEELVLRNNRLPLVYGDVNLQRNIIIPTTPVPAIAFDPNAQEGAILPLKFATKWNSRAGVQLEWDIFNPSKNADLNKARIETKRAILNQELALIQWKKDATLAYCASVLASEQYKLALEDSITQASLVKIMNTRFEEGREKQTDLFAAFQEMERKIIQRHEAWSVLMETDLDLRKMLANQNLTHLSSDLSSIQNLLEKERFPDQQLELLQLDQQLATYEIRETKLAKLPTITLNGFFGAQFFSNEFDLFERNHWYGNSFANIGVKIPISAYFTNSASVKKSQLQEQLTVLKIREQEIEEATKDKKTAAKIWSAKQKIAGLERIVDLAEKEKNLQLEGVQIGRTIPTEYYRANHSWIAAKKELWQAEFDLVQVLLKQ</sequence>
<comment type="caution">
    <text evidence="7">The sequence shown here is derived from an EMBL/GenBank/DDBJ whole genome shotgun (WGS) entry which is preliminary data.</text>
</comment>
<reference evidence="8" key="1">
    <citation type="journal article" date="2019" name="Int. J. Syst. Evol. Microbiol.">
        <title>The Global Catalogue of Microorganisms (GCM) 10K type strain sequencing project: providing services to taxonomists for standard genome sequencing and annotation.</title>
        <authorList>
            <consortium name="The Broad Institute Genomics Platform"/>
            <consortium name="The Broad Institute Genome Sequencing Center for Infectious Disease"/>
            <person name="Wu L."/>
            <person name="Ma J."/>
        </authorList>
    </citation>
    <scope>NUCLEOTIDE SEQUENCE [LARGE SCALE GENOMIC DNA]</scope>
    <source>
        <strain evidence="8">JCM 16704</strain>
    </source>
</reference>
<protein>
    <recommendedName>
        <fullName evidence="9">Outer membrane protein TolC</fullName>
    </recommendedName>
</protein>
<evidence type="ECO:0000256" key="6">
    <source>
        <dbReference type="SAM" id="Coils"/>
    </source>
</evidence>
<keyword evidence="4" id="KW-0472">Membrane</keyword>
<evidence type="ECO:0008006" key="9">
    <source>
        <dbReference type="Google" id="ProtNLM"/>
    </source>
</evidence>
<evidence type="ECO:0000313" key="7">
    <source>
        <dbReference type="EMBL" id="GAA4139983.1"/>
    </source>
</evidence>
<dbReference type="PANTHER" id="PTHR30026">
    <property type="entry name" value="OUTER MEMBRANE PROTEIN TOLC"/>
    <property type="match status" value="1"/>
</dbReference>
<dbReference type="Gene3D" id="1.20.1600.10">
    <property type="entry name" value="Outer membrane efflux proteins (OEP)"/>
    <property type="match status" value="1"/>
</dbReference>
<keyword evidence="8" id="KW-1185">Reference proteome</keyword>
<evidence type="ECO:0000256" key="3">
    <source>
        <dbReference type="ARBA" id="ARBA00022692"/>
    </source>
</evidence>
<dbReference type="InterPro" id="IPR051906">
    <property type="entry name" value="TolC-like"/>
</dbReference>
<keyword evidence="2" id="KW-1134">Transmembrane beta strand</keyword>
<keyword evidence="3" id="KW-0812">Transmembrane</keyword>
<dbReference type="SUPFAM" id="SSF56954">
    <property type="entry name" value="Outer membrane efflux proteins (OEP)"/>
    <property type="match status" value="1"/>
</dbReference>
<dbReference type="Proteomes" id="UP001500101">
    <property type="component" value="Unassembled WGS sequence"/>
</dbReference>
<keyword evidence="5" id="KW-0998">Cell outer membrane</keyword>
<dbReference type="RefSeq" id="WP_344674435.1">
    <property type="nucleotide sequence ID" value="NZ_BAAAZI010000007.1"/>
</dbReference>
<keyword evidence="6" id="KW-0175">Coiled coil</keyword>
<dbReference type="EMBL" id="BAAAZI010000007">
    <property type="protein sequence ID" value="GAA4139983.1"/>
    <property type="molecule type" value="Genomic_DNA"/>
</dbReference>
<organism evidence="7 8">
    <name type="scientific">Sphingobacterium kyonggiense</name>
    <dbReference type="NCBI Taxonomy" id="714075"/>
    <lineage>
        <taxon>Bacteria</taxon>
        <taxon>Pseudomonadati</taxon>
        <taxon>Bacteroidota</taxon>
        <taxon>Sphingobacteriia</taxon>
        <taxon>Sphingobacteriales</taxon>
        <taxon>Sphingobacteriaceae</taxon>
        <taxon>Sphingobacterium</taxon>
    </lineage>
</organism>
<dbReference type="PANTHER" id="PTHR30026:SF20">
    <property type="entry name" value="OUTER MEMBRANE PROTEIN TOLC"/>
    <property type="match status" value="1"/>
</dbReference>
<proteinExistence type="predicted"/>
<evidence type="ECO:0000256" key="1">
    <source>
        <dbReference type="ARBA" id="ARBA00004442"/>
    </source>
</evidence>
<feature type="coiled-coil region" evidence="6">
    <location>
        <begin position="329"/>
        <end position="379"/>
    </location>
</feature>
<gene>
    <name evidence="7" type="ORF">GCM10022216_18690</name>
</gene>
<comment type="subcellular location">
    <subcellularLocation>
        <location evidence="1">Cell outer membrane</location>
    </subcellularLocation>
</comment>
<accession>A0ABP7YQZ4</accession>